<dbReference type="EMBL" id="JBDPZD010000009">
    <property type="protein sequence ID" value="MEO3693660.1"/>
    <property type="molecule type" value="Genomic_DNA"/>
</dbReference>
<evidence type="ECO:0000313" key="2">
    <source>
        <dbReference type="Proteomes" id="UP001495147"/>
    </source>
</evidence>
<organism evidence="1 2">
    <name type="scientific">Roseateles paludis</name>
    <dbReference type="NCBI Taxonomy" id="3145238"/>
    <lineage>
        <taxon>Bacteria</taxon>
        <taxon>Pseudomonadati</taxon>
        <taxon>Pseudomonadota</taxon>
        <taxon>Betaproteobacteria</taxon>
        <taxon>Burkholderiales</taxon>
        <taxon>Sphaerotilaceae</taxon>
        <taxon>Roseateles</taxon>
    </lineage>
</organism>
<keyword evidence="2" id="KW-1185">Reference proteome</keyword>
<protein>
    <recommendedName>
        <fullName evidence="3">Carboxypeptidase regulatory-like domain-containing protein</fullName>
    </recommendedName>
</protein>
<gene>
    <name evidence="1" type="ORF">ABDJ85_19475</name>
</gene>
<dbReference type="RefSeq" id="WP_347706472.1">
    <property type="nucleotide sequence ID" value="NZ_JBDPZD010000009.1"/>
</dbReference>
<reference evidence="1 2" key="1">
    <citation type="submission" date="2024-05" db="EMBL/GenBank/DDBJ databases">
        <title>Roseateles sp. DJS-2-20 16S ribosomal RNA gene Genome sequencing and assembly.</title>
        <authorList>
            <person name="Woo H."/>
        </authorList>
    </citation>
    <scope>NUCLEOTIDE SEQUENCE [LARGE SCALE GENOMIC DNA]</scope>
    <source>
        <strain evidence="1 2">DJS-2-20</strain>
    </source>
</reference>
<evidence type="ECO:0008006" key="3">
    <source>
        <dbReference type="Google" id="ProtNLM"/>
    </source>
</evidence>
<evidence type="ECO:0000313" key="1">
    <source>
        <dbReference type="EMBL" id="MEO3693660.1"/>
    </source>
</evidence>
<dbReference type="Proteomes" id="UP001495147">
    <property type="component" value="Unassembled WGS sequence"/>
</dbReference>
<proteinExistence type="predicted"/>
<name>A0ABV0G7J1_9BURK</name>
<accession>A0ABV0G7J1</accession>
<comment type="caution">
    <text evidence="1">The sequence shown here is derived from an EMBL/GenBank/DDBJ whole genome shotgun (WGS) entry which is preliminary data.</text>
</comment>
<sequence length="593" mass="60668">MALGAAMSNGTVRVLDSTGKAIATGKPVTAVTGAYGPITLSGTGPYRVEACGNFAGRQRCVWSATNVGGTLHITPLTSALTVLAGGQAADAMMTGTVQGLGDPALATAQTQLRAALAPLLTEAGLAADFDFMTGNLTPASHAGYDLLLDLTDVALNQDGSVPAVRIGSRLGTNTAYLEPGGAAPTPLNLASGAAGFDFTGLDAMAASMITGTANNNVCQASLTPLFDAAGRYNIETVVRTGANAAELLCLRMNGVLGDGEVLFGGKLLQPELDRCDFPSGADPVCRVSFRWLTSKGELRVLGVEQAAVKRPGGWRFLGNRLEVQATATARTRLIRRIDKTAPDNLYRYIDIPIPAASGVQCAVASQKDTNGANAPFAIFKSTGAGTYLSLWSVSLSDGSPSLNAASGVTRGNDIVEVPIANSVGGDSLVRNFVRMGREVRIALYGDIGCSTPWAGADGATISVNMAGTPPLAASSMTALPWPNLVVAGISALSGLKAVANAKISLQSSWTLARGGLTLTQMMLCTDAACGTRLGLMTLPTAATTATLTGTNGASLLDTVTFKQLRLMAINTDGSLMQTDWQSCGTVAAGVACP</sequence>